<evidence type="ECO:0008006" key="3">
    <source>
        <dbReference type="Google" id="ProtNLM"/>
    </source>
</evidence>
<dbReference type="PANTHER" id="PTHR20905:SF1">
    <property type="entry name" value="AT07410P-RELATED"/>
    <property type="match status" value="1"/>
</dbReference>
<dbReference type="PANTHER" id="PTHR20905">
    <property type="entry name" value="N-ACETYLTRANSFERASE-RELATED"/>
    <property type="match status" value="1"/>
</dbReference>
<protein>
    <recommendedName>
        <fullName evidence="3">N-acetyltransferase domain-containing protein</fullName>
    </recommendedName>
</protein>
<sequence>MNPKKLDVFGRYLSMNDRADVEKLLLEFVENEAIAKYMKLTSEDKCIYVRTYVDQVLSQGISYGVFDKANGVLCACTLNSFSKRSVTPADYGSLGELSLKMQYLTRFDDYMEEGAQAVLGSDNFILMEIGMVSPSYQKHRLADKLYLGTQEAAVKYGCNGIVNVSNSLYSIKVCERWGFLPVKKVFFKDYCDPVTGEKIFADIPQPHTHAVLFVEKFGHAKL</sequence>
<dbReference type="SUPFAM" id="SSF55729">
    <property type="entry name" value="Acyl-CoA N-acyltransferases (Nat)"/>
    <property type="match status" value="1"/>
</dbReference>
<comment type="caution">
    <text evidence="1">The sequence shown here is derived from an EMBL/GenBank/DDBJ whole genome shotgun (WGS) entry which is preliminary data.</text>
</comment>
<dbReference type="Proteomes" id="UP001642483">
    <property type="component" value="Unassembled WGS sequence"/>
</dbReference>
<keyword evidence="2" id="KW-1185">Reference proteome</keyword>
<evidence type="ECO:0000313" key="1">
    <source>
        <dbReference type="EMBL" id="CAK8698212.1"/>
    </source>
</evidence>
<reference evidence="1 2" key="1">
    <citation type="submission" date="2024-02" db="EMBL/GenBank/DDBJ databases">
        <authorList>
            <person name="Daric V."/>
            <person name="Darras S."/>
        </authorList>
    </citation>
    <scope>NUCLEOTIDE SEQUENCE [LARGE SCALE GENOMIC DNA]</scope>
</reference>
<accession>A0ABP0H2I9</accession>
<dbReference type="EMBL" id="CAWYQH010000174">
    <property type="protein sequence ID" value="CAK8698212.1"/>
    <property type="molecule type" value="Genomic_DNA"/>
</dbReference>
<name>A0ABP0H2I9_CLALP</name>
<organism evidence="1 2">
    <name type="scientific">Clavelina lepadiformis</name>
    <name type="common">Light-bulb sea squirt</name>
    <name type="synonym">Ascidia lepadiformis</name>
    <dbReference type="NCBI Taxonomy" id="159417"/>
    <lineage>
        <taxon>Eukaryota</taxon>
        <taxon>Metazoa</taxon>
        <taxon>Chordata</taxon>
        <taxon>Tunicata</taxon>
        <taxon>Ascidiacea</taxon>
        <taxon>Aplousobranchia</taxon>
        <taxon>Clavelinidae</taxon>
        <taxon>Clavelina</taxon>
    </lineage>
</organism>
<dbReference type="Gene3D" id="3.40.630.30">
    <property type="match status" value="1"/>
</dbReference>
<proteinExistence type="predicted"/>
<dbReference type="InterPro" id="IPR016181">
    <property type="entry name" value="Acyl_CoA_acyltransferase"/>
</dbReference>
<gene>
    <name evidence="1" type="ORF">CVLEPA_LOCUS31679</name>
</gene>
<evidence type="ECO:0000313" key="2">
    <source>
        <dbReference type="Proteomes" id="UP001642483"/>
    </source>
</evidence>